<dbReference type="CDD" id="cd00102">
    <property type="entry name" value="IPT"/>
    <property type="match status" value="2"/>
</dbReference>
<dbReference type="InterPro" id="IPR002909">
    <property type="entry name" value="IPT_dom"/>
</dbReference>
<keyword evidence="3" id="KW-1185">Reference proteome</keyword>
<evidence type="ECO:0000259" key="1">
    <source>
        <dbReference type="SMART" id="SM00429"/>
    </source>
</evidence>
<dbReference type="Pfam" id="PF01833">
    <property type="entry name" value="TIG"/>
    <property type="match status" value="2"/>
</dbReference>
<dbReference type="SUPFAM" id="SSF81296">
    <property type="entry name" value="E set domains"/>
    <property type="match status" value="2"/>
</dbReference>
<dbReference type="AlphaFoldDB" id="A0AA41Y7L8"/>
<sequence>MKRIFKYLLIITALVAGGLVYTACSDMEKEYEGSLVEYPDITIDDFTPKSGRPGQAVTITGTNFGEFSDAAKIYFNGVMAAEFVSYTDNQMVVRVPNDAGTGIISVSVWTHTHDFAEDFTFVPGAKINGITPEEGAVGSQVTITGESFGTDASAVTILFGGGVEAQIVSITDNEIVVTVPEGGIRGAVTMEVGPQILTGPIFSYPFVGLNYQFNGADSEGWLSTHNSTSVVSGGAMNVTFDPNQFSGTSKRRADFQLAGGVELHAGLFPIIAIKLNKPANGNFILDTNLGRYKNGSNNWDGILQGDIYYYDIRNTFGSGATLSQTEPTTLTTFQWKIADITSPETGYSVDWVQSFESLDALNEYVALPEGKYVFEFDDPNTFDWTASHNSTVVIEGGKLKVSFDPAQFEGTNKRRADLYNVILGKFPYPDGAAKESWICTPEYPIMAFKITFKESGLAKPEAGNMKLDPYTGSNNSYKTDFMSQNVIYYDVSDKYTARTELNVWQLKIADITSAETGYEVDWIRTFKTTAELQAFLGL</sequence>
<dbReference type="RefSeq" id="WP_282590986.1">
    <property type="nucleotide sequence ID" value="NZ_JAPAAF010000006.1"/>
</dbReference>
<protein>
    <submittedName>
        <fullName evidence="2">DUF4979 domain-containing protein</fullName>
    </submittedName>
</protein>
<accession>A0AA41Y7L8</accession>
<dbReference type="InterPro" id="IPR014756">
    <property type="entry name" value="Ig_E-set"/>
</dbReference>
<dbReference type="Proteomes" id="UP001163821">
    <property type="component" value="Unassembled WGS sequence"/>
</dbReference>
<dbReference type="Gene3D" id="2.60.40.10">
    <property type="entry name" value="Immunoglobulins"/>
    <property type="match status" value="2"/>
</dbReference>
<dbReference type="InterPro" id="IPR013783">
    <property type="entry name" value="Ig-like_fold"/>
</dbReference>
<organism evidence="2 3">
    <name type="scientific">Gaoshiqia sediminis</name>
    <dbReference type="NCBI Taxonomy" id="2986998"/>
    <lineage>
        <taxon>Bacteria</taxon>
        <taxon>Pseudomonadati</taxon>
        <taxon>Bacteroidota</taxon>
        <taxon>Bacteroidia</taxon>
        <taxon>Marinilabiliales</taxon>
        <taxon>Prolixibacteraceae</taxon>
        <taxon>Gaoshiqia</taxon>
    </lineage>
</organism>
<reference evidence="2" key="1">
    <citation type="submission" date="2022-10" db="EMBL/GenBank/DDBJ databases">
        <title>Gaoshiqiia sediminis gen. nov., sp. nov., isolated from coastal sediment.</title>
        <authorList>
            <person name="Yu W.X."/>
            <person name="Mu D.S."/>
            <person name="Du J.Z."/>
            <person name="Liang Y.Q."/>
        </authorList>
    </citation>
    <scope>NUCLEOTIDE SEQUENCE</scope>
    <source>
        <strain evidence="2">A06</strain>
    </source>
</reference>
<gene>
    <name evidence="2" type="ORF">N2K84_06555</name>
</gene>
<name>A0AA41Y7L8_9BACT</name>
<comment type="caution">
    <text evidence="2">The sequence shown here is derived from an EMBL/GenBank/DDBJ whole genome shotgun (WGS) entry which is preliminary data.</text>
</comment>
<evidence type="ECO:0000313" key="2">
    <source>
        <dbReference type="EMBL" id="MCW0482383.1"/>
    </source>
</evidence>
<proteinExistence type="predicted"/>
<dbReference type="EMBL" id="JAPAAF010000006">
    <property type="protein sequence ID" value="MCW0482383.1"/>
    <property type="molecule type" value="Genomic_DNA"/>
</dbReference>
<feature type="domain" description="IPT/TIG" evidence="1">
    <location>
        <begin position="40"/>
        <end position="122"/>
    </location>
</feature>
<dbReference type="InterPro" id="IPR032502">
    <property type="entry name" value="DUF4979"/>
</dbReference>
<feature type="domain" description="IPT/TIG" evidence="1">
    <location>
        <begin position="126"/>
        <end position="205"/>
    </location>
</feature>
<dbReference type="Pfam" id="PF16351">
    <property type="entry name" value="DUF4979"/>
    <property type="match status" value="1"/>
</dbReference>
<dbReference type="SMART" id="SM00429">
    <property type="entry name" value="IPT"/>
    <property type="match status" value="2"/>
</dbReference>
<evidence type="ECO:0000313" key="3">
    <source>
        <dbReference type="Proteomes" id="UP001163821"/>
    </source>
</evidence>